<dbReference type="AlphaFoldDB" id="A0A7V8FI21"/>
<organism evidence="10 11">
    <name type="scientific">Stenotrophomonas maltophilia</name>
    <name type="common">Pseudomonas maltophilia</name>
    <name type="synonym">Xanthomonas maltophilia</name>
    <dbReference type="NCBI Taxonomy" id="40324"/>
    <lineage>
        <taxon>Bacteria</taxon>
        <taxon>Pseudomonadati</taxon>
        <taxon>Pseudomonadota</taxon>
        <taxon>Gammaproteobacteria</taxon>
        <taxon>Lysobacterales</taxon>
        <taxon>Lysobacteraceae</taxon>
        <taxon>Stenotrophomonas</taxon>
        <taxon>Stenotrophomonas maltophilia group</taxon>
    </lineage>
</organism>
<dbReference type="EMBL" id="WNDS01000002">
    <property type="protein sequence ID" value="KAF1016129.1"/>
    <property type="molecule type" value="Genomic_DNA"/>
</dbReference>
<comment type="subcellular location">
    <subcellularLocation>
        <location evidence="7">Cell outer membrane</location>
    </subcellularLocation>
    <subcellularLocation>
        <location evidence="1">Membrane</location>
    </subcellularLocation>
</comment>
<dbReference type="InterPro" id="IPR001775">
    <property type="entry name" value="GspD/PilQ"/>
</dbReference>
<dbReference type="GO" id="GO:0015627">
    <property type="term" value="C:type II protein secretion system complex"/>
    <property type="evidence" value="ECO:0007669"/>
    <property type="project" value="TreeGrafter"/>
</dbReference>
<evidence type="ECO:0000256" key="4">
    <source>
        <dbReference type="ARBA" id="ARBA00023136"/>
    </source>
</evidence>
<dbReference type="Proteomes" id="UP000487117">
    <property type="component" value="Unassembled WGS sequence"/>
</dbReference>
<dbReference type="GO" id="GO:0009306">
    <property type="term" value="P:protein secretion"/>
    <property type="evidence" value="ECO:0007669"/>
    <property type="project" value="InterPro"/>
</dbReference>
<evidence type="ECO:0000256" key="6">
    <source>
        <dbReference type="RuleBase" id="RU004003"/>
    </source>
</evidence>
<evidence type="ECO:0000256" key="2">
    <source>
        <dbReference type="ARBA" id="ARBA00022448"/>
    </source>
</evidence>
<evidence type="ECO:0000256" key="5">
    <source>
        <dbReference type="ARBA" id="ARBA00023237"/>
    </source>
</evidence>
<dbReference type="PROSITE" id="PS51257">
    <property type="entry name" value="PROKAR_LIPOPROTEIN"/>
    <property type="match status" value="1"/>
</dbReference>
<protein>
    <submittedName>
        <fullName evidence="10">Type II secretion system protein D</fullName>
    </submittedName>
</protein>
<dbReference type="Gene3D" id="1.25.40.10">
    <property type="entry name" value="Tetratricopeptide repeat domain"/>
    <property type="match status" value="1"/>
</dbReference>
<proteinExistence type="inferred from homology"/>
<keyword evidence="2 7" id="KW-0813">Transport</keyword>
<dbReference type="InterPro" id="IPR038591">
    <property type="entry name" value="NolW-like_sf"/>
</dbReference>
<name>A0A7V8FI21_STEMA</name>
<dbReference type="SMART" id="SM00965">
    <property type="entry name" value="STN"/>
    <property type="match status" value="1"/>
</dbReference>
<dbReference type="Pfam" id="PF07660">
    <property type="entry name" value="STN"/>
    <property type="match status" value="1"/>
</dbReference>
<evidence type="ECO:0000256" key="3">
    <source>
        <dbReference type="ARBA" id="ARBA00022729"/>
    </source>
</evidence>
<feature type="region of interest" description="Disordered" evidence="8">
    <location>
        <begin position="661"/>
        <end position="724"/>
    </location>
</feature>
<dbReference type="Gene3D" id="3.30.1370.130">
    <property type="match status" value="1"/>
</dbReference>
<comment type="similarity">
    <text evidence="6">Belongs to the bacterial secretin family.</text>
</comment>
<dbReference type="InterPro" id="IPR011662">
    <property type="entry name" value="Secretin/TonB_short_N"/>
</dbReference>
<dbReference type="PRINTS" id="PR00811">
    <property type="entry name" value="BCTERIALGSPD"/>
</dbReference>
<keyword evidence="3" id="KW-0732">Signal</keyword>
<feature type="domain" description="Secretin/TonB short N-terminal" evidence="9">
    <location>
        <begin position="213"/>
        <end position="264"/>
    </location>
</feature>
<dbReference type="PANTHER" id="PTHR30332">
    <property type="entry name" value="PROBABLE GENERAL SECRETION PATHWAY PROTEIN D"/>
    <property type="match status" value="1"/>
</dbReference>
<evidence type="ECO:0000259" key="9">
    <source>
        <dbReference type="SMART" id="SM00965"/>
    </source>
</evidence>
<evidence type="ECO:0000256" key="8">
    <source>
        <dbReference type="SAM" id="MobiDB-lite"/>
    </source>
</evidence>
<reference evidence="11" key="1">
    <citation type="journal article" date="2020" name="MBio">
        <title>Horizontal gene transfer to a defensive symbiont with a reduced genome amongst a multipartite beetle microbiome.</title>
        <authorList>
            <person name="Waterworth S.C."/>
            <person name="Florez L.V."/>
            <person name="Rees E.R."/>
            <person name="Hertweck C."/>
            <person name="Kaltenpoth M."/>
            <person name="Kwan J.C."/>
        </authorList>
    </citation>
    <scope>NUCLEOTIDE SEQUENCE [LARGE SCALE GENOMIC DNA]</scope>
</reference>
<dbReference type="Gene3D" id="3.30.1370.120">
    <property type="match status" value="1"/>
</dbReference>
<dbReference type="SUPFAM" id="SSF48452">
    <property type="entry name" value="TPR-like"/>
    <property type="match status" value="1"/>
</dbReference>
<dbReference type="Pfam" id="PF00263">
    <property type="entry name" value="Secretin"/>
    <property type="match status" value="1"/>
</dbReference>
<evidence type="ECO:0000256" key="1">
    <source>
        <dbReference type="ARBA" id="ARBA00004370"/>
    </source>
</evidence>
<dbReference type="InterPro" id="IPR004846">
    <property type="entry name" value="T2SS/T3SS_dom"/>
</dbReference>
<dbReference type="PANTHER" id="PTHR30332:SF17">
    <property type="entry name" value="TYPE IV PILIATION SYSTEM PROTEIN DR_0774-RELATED"/>
    <property type="match status" value="1"/>
</dbReference>
<evidence type="ECO:0000313" key="10">
    <source>
        <dbReference type="EMBL" id="KAF1016129.1"/>
    </source>
</evidence>
<keyword evidence="5" id="KW-0998">Cell outer membrane</keyword>
<feature type="compositionally biased region" description="Low complexity" evidence="8">
    <location>
        <begin position="661"/>
        <end position="679"/>
    </location>
</feature>
<accession>A0A7V8FI21</accession>
<dbReference type="Pfam" id="PF03958">
    <property type="entry name" value="Secretin_N"/>
    <property type="match status" value="1"/>
</dbReference>
<evidence type="ECO:0000256" key="7">
    <source>
        <dbReference type="RuleBase" id="RU004004"/>
    </source>
</evidence>
<feature type="compositionally biased region" description="Low complexity" evidence="8">
    <location>
        <begin position="596"/>
        <end position="623"/>
    </location>
</feature>
<dbReference type="GO" id="GO:0009279">
    <property type="term" value="C:cell outer membrane"/>
    <property type="evidence" value="ECO:0007669"/>
    <property type="project" value="UniProtKB-SubCell"/>
</dbReference>
<dbReference type="InterPro" id="IPR005644">
    <property type="entry name" value="NolW-like"/>
</dbReference>
<feature type="region of interest" description="Disordered" evidence="8">
    <location>
        <begin position="593"/>
        <end position="623"/>
    </location>
</feature>
<comment type="caution">
    <text evidence="10">The sequence shown here is derived from an EMBL/GenBank/DDBJ whole genome shotgun (WGS) entry which is preliminary data.</text>
</comment>
<evidence type="ECO:0000313" key="11">
    <source>
        <dbReference type="Proteomes" id="UP000487117"/>
    </source>
</evidence>
<dbReference type="InterPro" id="IPR050810">
    <property type="entry name" value="Bact_Secretion_Sys_Channel"/>
</dbReference>
<dbReference type="InterPro" id="IPR011990">
    <property type="entry name" value="TPR-like_helical_dom_sf"/>
</dbReference>
<keyword evidence="4" id="KW-0472">Membrane</keyword>
<feature type="compositionally biased region" description="Pro residues" evidence="8">
    <location>
        <begin position="680"/>
        <end position="694"/>
    </location>
</feature>
<gene>
    <name evidence="10" type="primary">xpsD_1</name>
    <name evidence="10" type="ORF">GAK31_01613</name>
</gene>
<sequence>MNPLTHRLHPAARQGALALAVAALLAGCAARNALHEDQSLIAQHQTGAGLDKLQQAVKLAPDDARYRLAYINHRDKALAELMADASRAAAAGDGDAARAALQQVLALDPRNQPARTALADLDAQLRNRQLLADVAQSMSEKRYEEARGTLNRILRTQPDNASARSMLQELDGRTQHPQLSADLAQAYRQPITLEFRDAPLRQVFQVLAQRSGLNFVFDKDVRADSKVSLYLKNSTVEQALYFMLVSNQLERQVMDGNTLLIYPNLPAKVREYQETVVKTFFLNSADAKELAASIKTLLKSRDVVVDEKLNAVIVRDSPEAVQLAARLVALQDRPEPEVVLDVEVLEVSRSKELNLGINWPQSLSLTPLSTTGGSQVTVGDLTRLRRDTLSLGSPGPTAVVHANALDGNANILANPRIRVRNREKAKILVGDKVPVITATVGGGVGAFASESVNYVDVGLTLNVEPTIYLNNDIGIKIALEVSSLGSATTTSNGSRVFQIGTRQASTLLQLHDGENQVLAGLINNQENEASSKVPGLGEFPLLGRLFGGTDSSGKRTEIVLSITPHLVRNIERPADISTEFLAGTEANYRKRPLPAEPASAATATAARPRPVVNPLPATAPASTAALPPERAGVLMMGSGVGGQASGSSGMSLYQDAHVVPPSAPAAADPAAPAPAAAVETPPPAPAPAPAPAPVPVNGVPSSVSQPQGGFGAPPPRSTPVGSPR</sequence>